<name>A0A511JDA8_9CELL</name>
<dbReference type="RefSeq" id="WP_146843615.1">
    <property type="nucleotide sequence ID" value="NZ_BJWG01000013.1"/>
</dbReference>
<proteinExistence type="predicted"/>
<dbReference type="SUPFAM" id="SSF47598">
    <property type="entry name" value="Ribbon-helix-helix"/>
    <property type="match status" value="1"/>
</dbReference>
<protein>
    <recommendedName>
        <fullName evidence="1">Antitoxin FitA-like ribbon-helix-helix domain-containing protein</fullName>
    </recommendedName>
</protein>
<dbReference type="InterPro" id="IPR010985">
    <property type="entry name" value="Ribbon_hlx_hlx"/>
</dbReference>
<evidence type="ECO:0000313" key="2">
    <source>
        <dbReference type="EMBL" id="GEL95980.1"/>
    </source>
</evidence>
<keyword evidence="3" id="KW-1185">Reference proteome</keyword>
<dbReference type="OrthoDB" id="7107936at2"/>
<dbReference type="Proteomes" id="UP000321720">
    <property type="component" value="Unassembled WGS sequence"/>
</dbReference>
<reference evidence="2 3" key="1">
    <citation type="submission" date="2019-07" db="EMBL/GenBank/DDBJ databases">
        <title>Whole genome shotgun sequence of Cellulomonas composti NBRC 100758.</title>
        <authorList>
            <person name="Hosoyama A."/>
            <person name="Uohara A."/>
            <person name="Ohji S."/>
            <person name="Ichikawa N."/>
        </authorList>
    </citation>
    <scope>NUCLEOTIDE SEQUENCE [LARGE SCALE GENOMIC DNA]</scope>
    <source>
        <strain evidence="2 3">NBRC 100758</strain>
    </source>
</reference>
<dbReference type="EMBL" id="BJWG01000013">
    <property type="protein sequence ID" value="GEL95980.1"/>
    <property type="molecule type" value="Genomic_DNA"/>
</dbReference>
<dbReference type="Pfam" id="PF22513">
    <property type="entry name" value="FitA-like_RHH"/>
    <property type="match status" value="1"/>
</dbReference>
<organism evidence="2 3">
    <name type="scientific">Cellulomonas composti</name>
    <dbReference type="NCBI Taxonomy" id="266130"/>
    <lineage>
        <taxon>Bacteria</taxon>
        <taxon>Bacillati</taxon>
        <taxon>Actinomycetota</taxon>
        <taxon>Actinomycetes</taxon>
        <taxon>Micrococcales</taxon>
        <taxon>Cellulomonadaceae</taxon>
        <taxon>Cellulomonas</taxon>
    </lineage>
</organism>
<feature type="domain" description="Antitoxin FitA-like ribbon-helix-helix" evidence="1">
    <location>
        <begin position="3"/>
        <end position="36"/>
    </location>
</feature>
<comment type="caution">
    <text evidence="2">The sequence shown here is derived from an EMBL/GenBank/DDBJ whole genome shotgun (WGS) entry which is preliminary data.</text>
</comment>
<evidence type="ECO:0000313" key="3">
    <source>
        <dbReference type="Proteomes" id="UP000321720"/>
    </source>
</evidence>
<evidence type="ECO:0000259" key="1">
    <source>
        <dbReference type="Pfam" id="PF22513"/>
    </source>
</evidence>
<sequence length="76" mass="8460">MTSVTVRDVPQEVRDELAGRAARAGQSLQEYLKARLVDLAYEPIAAEVVVEIRRRAAAHEPLDYAELLADLAADRR</sequence>
<dbReference type="InterPro" id="IPR053853">
    <property type="entry name" value="FitA-like_RHH"/>
</dbReference>
<gene>
    <name evidence="2" type="ORF">CCO02nite_26380</name>
</gene>
<accession>A0A511JDA8</accession>
<dbReference type="GO" id="GO:0006355">
    <property type="term" value="P:regulation of DNA-templated transcription"/>
    <property type="evidence" value="ECO:0007669"/>
    <property type="project" value="InterPro"/>
</dbReference>
<dbReference type="AlphaFoldDB" id="A0A511JDA8"/>